<dbReference type="InterPro" id="IPR033124">
    <property type="entry name" value="Ser_caboxypep_his_AS"/>
</dbReference>
<keyword evidence="5 7" id="KW-0378">Hydrolase</keyword>
<keyword evidence="2 7" id="KW-0121">Carboxypeptidase</keyword>
<dbReference type="PROSITE" id="PS00560">
    <property type="entry name" value="CARBOXYPEPT_SER_HIS"/>
    <property type="match status" value="1"/>
</dbReference>
<evidence type="ECO:0000256" key="8">
    <source>
        <dbReference type="SAM" id="MobiDB-lite"/>
    </source>
</evidence>
<reference evidence="9 10" key="1">
    <citation type="submission" date="2016-04" db="EMBL/GenBank/DDBJ databases">
        <title>A degradative enzymes factory behind the ericoid mycorrhizal symbiosis.</title>
        <authorList>
            <consortium name="DOE Joint Genome Institute"/>
            <person name="Martino E."/>
            <person name="Morin E."/>
            <person name="Grelet G."/>
            <person name="Kuo A."/>
            <person name="Kohler A."/>
            <person name="Daghino S."/>
            <person name="Barry K."/>
            <person name="Choi C."/>
            <person name="Cichocki N."/>
            <person name="Clum A."/>
            <person name="Copeland A."/>
            <person name="Hainaut M."/>
            <person name="Haridas S."/>
            <person name="Labutti K."/>
            <person name="Lindquist E."/>
            <person name="Lipzen A."/>
            <person name="Khouja H.-R."/>
            <person name="Murat C."/>
            <person name="Ohm R."/>
            <person name="Olson A."/>
            <person name="Spatafora J."/>
            <person name="Veneault-Fourrey C."/>
            <person name="Henrissat B."/>
            <person name="Grigoriev I."/>
            <person name="Martin F."/>
            <person name="Perotto S."/>
        </authorList>
    </citation>
    <scope>NUCLEOTIDE SEQUENCE [LARGE SCALE GENOMIC DNA]</scope>
    <source>
        <strain evidence="9 10">F</strain>
    </source>
</reference>
<evidence type="ECO:0000313" key="10">
    <source>
        <dbReference type="Proteomes" id="UP000235786"/>
    </source>
</evidence>
<proteinExistence type="inferred from homology"/>
<feature type="chain" id="PRO_5014206626" description="Carboxypeptidase" evidence="7">
    <location>
        <begin position="25"/>
        <end position="627"/>
    </location>
</feature>
<dbReference type="OrthoDB" id="443318at2759"/>
<dbReference type="FunFam" id="3.40.50.1820:FF:000118">
    <property type="entry name" value="Carboxypeptidase"/>
    <property type="match status" value="1"/>
</dbReference>
<evidence type="ECO:0000313" key="9">
    <source>
        <dbReference type="EMBL" id="PMD31731.1"/>
    </source>
</evidence>
<keyword evidence="10" id="KW-1185">Reference proteome</keyword>
<dbReference type="PANTHER" id="PTHR11802:SF479">
    <property type="entry name" value="CARBOXYPEPTIDASE"/>
    <property type="match status" value="1"/>
</dbReference>
<comment type="similarity">
    <text evidence="1 7">Belongs to the peptidase S10 family.</text>
</comment>
<feature type="signal peptide" evidence="7">
    <location>
        <begin position="1"/>
        <end position="24"/>
    </location>
</feature>
<dbReference type="InterPro" id="IPR001563">
    <property type="entry name" value="Peptidase_S10"/>
</dbReference>
<organism evidence="9 10">
    <name type="scientific">Hyaloscypha variabilis (strain UAMH 11265 / GT02V1 / F)</name>
    <name type="common">Meliniomyces variabilis</name>
    <dbReference type="NCBI Taxonomy" id="1149755"/>
    <lineage>
        <taxon>Eukaryota</taxon>
        <taxon>Fungi</taxon>
        <taxon>Dikarya</taxon>
        <taxon>Ascomycota</taxon>
        <taxon>Pezizomycotina</taxon>
        <taxon>Leotiomycetes</taxon>
        <taxon>Helotiales</taxon>
        <taxon>Hyaloscyphaceae</taxon>
        <taxon>Hyaloscypha</taxon>
        <taxon>Hyaloscypha variabilis</taxon>
    </lineage>
</organism>
<evidence type="ECO:0000256" key="7">
    <source>
        <dbReference type="RuleBase" id="RU361156"/>
    </source>
</evidence>
<dbReference type="EC" id="3.4.16.-" evidence="7"/>
<accession>A0A2J6QZS3</accession>
<evidence type="ECO:0000256" key="1">
    <source>
        <dbReference type="ARBA" id="ARBA00009431"/>
    </source>
</evidence>
<dbReference type="AlphaFoldDB" id="A0A2J6QZS3"/>
<evidence type="ECO:0000256" key="3">
    <source>
        <dbReference type="ARBA" id="ARBA00022670"/>
    </source>
</evidence>
<dbReference type="Proteomes" id="UP000235786">
    <property type="component" value="Unassembled WGS sequence"/>
</dbReference>
<protein>
    <recommendedName>
        <fullName evidence="7">Carboxypeptidase</fullName>
        <ecNumber evidence="7">3.4.16.-</ecNumber>
    </recommendedName>
</protein>
<sequence>MLPKITRIVGACLAFLALVSTVSAGRLEDVGQNKGYSPQLAERLRRKDANPKPQQMVERAAATTTAPTATAPPSCGGNNCVNAFNKQFTASLNNLESFCSSWTAAPTAVFSPTGTASWAANCVGTSTATSVQSAVASKVSSACSCFVPEPTSTTGDFRFLNKNTEQYRVKSLPLVDFNIGEMYSGLIPIDMDDASRGLFFVFQPTVGTPVDEVTIWLNGGPGCSSLEAFFQENGRFVWAWGQYNPTINPYSWVNLTNLLWVEHPVGTGFSIGNVTATTEEEIAQDFANFFLNFQNIFGISKFKIYVTGESYAGRYVPYISAAMLDKNDTDHFDVSGALMYDPCIGSYSYVAEEVTAYPFVEANNNMIGLNASFLSELKELDESCGFAEFREKYYKFPAAGVQPIAPNIDSGSTCDINTAATNAALKINPCFNSYELVTQCPMPSDPLGFPTDLAYSYPGLTPLYFDRADVKGAMHAPTSIEWQECSSGPVFYNNEDNSLDPIQQVLPQVIEATNRVLVSNADLDFVIITAGTLLSIQNMTWNGKLGFEQEPSTPTMISLPDLQYQQMYIENGFLLSWEDPQGTMGVNHYERGLMWAQTYLSGHMQPQFQPRSSYRHLQWLLGHIEEL</sequence>
<dbReference type="EMBL" id="KZ613961">
    <property type="protein sequence ID" value="PMD31731.1"/>
    <property type="molecule type" value="Genomic_DNA"/>
</dbReference>
<dbReference type="InterPro" id="IPR029058">
    <property type="entry name" value="AB_hydrolase_fold"/>
</dbReference>
<dbReference type="Gene3D" id="3.40.50.1820">
    <property type="entry name" value="alpha/beta hydrolase"/>
    <property type="match status" value="1"/>
</dbReference>
<keyword evidence="3 7" id="KW-0645">Protease</keyword>
<evidence type="ECO:0000256" key="2">
    <source>
        <dbReference type="ARBA" id="ARBA00022645"/>
    </source>
</evidence>
<evidence type="ECO:0000256" key="5">
    <source>
        <dbReference type="ARBA" id="ARBA00022801"/>
    </source>
</evidence>
<dbReference type="GO" id="GO:0006508">
    <property type="term" value="P:proteolysis"/>
    <property type="evidence" value="ECO:0007669"/>
    <property type="project" value="UniProtKB-KW"/>
</dbReference>
<dbReference type="PRINTS" id="PR00724">
    <property type="entry name" value="CRBOXYPTASEC"/>
</dbReference>
<feature type="region of interest" description="Disordered" evidence="8">
    <location>
        <begin position="38"/>
        <end position="69"/>
    </location>
</feature>
<keyword evidence="6" id="KW-0325">Glycoprotein</keyword>
<dbReference type="Pfam" id="PF00450">
    <property type="entry name" value="Peptidase_S10"/>
    <property type="match status" value="1"/>
</dbReference>
<gene>
    <name evidence="9" type="ORF">L207DRAFT_640558</name>
</gene>
<dbReference type="GO" id="GO:0004185">
    <property type="term" value="F:serine-type carboxypeptidase activity"/>
    <property type="evidence" value="ECO:0007669"/>
    <property type="project" value="UniProtKB-UniRule"/>
</dbReference>
<dbReference type="SUPFAM" id="SSF53474">
    <property type="entry name" value="alpha/beta-Hydrolases"/>
    <property type="match status" value="1"/>
</dbReference>
<dbReference type="PANTHER" id="PTHR11802">
    <property type="entry name" value="SERINE PROTEASE FAMILY S10 SERINE CARBOXYPEPTIDASE"/>
    <property type="match status" value="1"/>
</dbReference>
<dbReference type="InterPro" id="IPR018202">
    <property type="entry name" value="Ser_caboxypep_ser_AS"/>
</dbReference>
<name>A0A2J6QZS3_HYAVF</name>
<dbReference type="PROSITE" id="PS00131">
    <property type="entry name" value="CARBOXYPEPT_SER_SER"/>
    <property type="match status" value="1"/>
</dbReference>
<evidence type="ECO:0000256" key="4">
    <source>
        <dbReference type="ARBA" id="ARBA00022729"/>
    </source>
</evidence>
<feature type="compositionally biased region" description="Low complexity" evidence="8">
    <location>
        <begin position="60"/>
        <end position="69"/>
    </location>
</feature>
<evidence type="ECO:0000256" key="6">
    <source>
        <dbReference type="ARBA" id="ARBA00023180"/>
    </source>
</evidence>
<keyword evidence="4 7" id="KW-0732">Signal</keyword>